<proteinExistence type="inferred from homology"/>
<dbReference type="Proteomes" id="UP000193834">
    <property type="component" value="Unassembled WGS sequence"/>
</dbReference>
<dbReference type="PANTHER" id="PTHR33452">
    <property type="entry name" value="OXIDOREDUCTASE CATD-RELATED"/>
    <property type="match status" value="1"/>
</dbReference>
<dbReference type="EMBL" id="FXAZ01000004">
    <property type="protein sequence ID" value="SMG50341.1"/>
    <property type="molecule type" value="Genomic_DNA"/>
</dbReference>
<feature type="transmembrane region" description="Helical" evidence="7">
    <location>
        <begin position="80"/>
        <end position="99"/>
    </location>
</feature>
<feature type="transmembrane region" description="Helical" evidence="7">
    <location>
        <begin position="51"/>
        <end position="73"/>
    </location>
</feature>
<evidence type="ECO:0000313" key="9">
    <source>
        <dbReference type="Proteomes" id="UP000193834"/>
    </source>
</evidence>
<comment type="similarity">
    <text evidence="2">Belongs to the DoxX family.</text>
</comment>
<evidence type="ECO:0000256" key="5">
    <source>
        <dbReference type="ARBA" id="ARBA00022989"/>
    </source>
</evidence>
<dbReference type="RefSeq" id="WP_244903425.1">
    <property type="nucleotide sequence ID" value="NZ_FXAZ01000004.1"/>
</dbReference>
<evidence type="ECO:0000313" key="8">
    <source>
        <dbReference type="EMBL" id="SMG50341.1"/>
    </source>
</evidence>
<keyword evidence="3" id="KW-1003">Cell membrane</keyword>
<dbReference type="Pfam" id="PF07681">
    <property type="entry name" value="DoxX"/>
    <property type="match status" value="1"/>
</dbReference>
<keyword evidence="6 7" id="KW-0472">Membrane</keyword>
<keyword evidence="5 7" id="KW-1133">Transmembrane helix</keyword>
<dbReference type="InterPro" id="IPR051907">
    <property type="entry name" value="DoxX-like_oxidoreductase"/>
</dbReference>
<comment type="subcellular location">
    <subcellularLocation>
        <location evidence="1">Cell membrane</location>
        <topology evidence="1">Multi-pass membrane protein</topology>
    </subcellularLocation>
</comment>
<dbReference type="PANTHER" id="PTHR33452:SF10">
    <property type="entry name" value="OXIDOREDUCTASE MHQP-RELATED"/>
    <property type="match status" value="1"/>
</dbReference>
<evidence type="ECO:0000256" key="6">
    <source>
        <dbReference type="ARBA" id="ARBA00023136"/>
    </source>
</evidence>
<feature type="transmembrane region" description="Helical" evidence="7">
    <location>
        <begin position="114"/>
        <end position="137"/>
    </location>
</feature>
<gene>
    <name evidence="8" type="ORF">SAMN06295960_3110</name>
</gene>
<evidence type="ECO:0000256" key="4">
    <source>
        <dbReference type="ARBA" id="ARBA00022692"/>
    </source>
</evidence>
<evidence type="ECO:0000256" key="7">
    <source>
        <dbReference type="SAM" id="Phobius"/>
    </source>
</evidence>
<dbReference type="GO" id="GO:0005886">
    <property type="term" value="C:plasma membrane"/>
    <property type="evidence" value="ECO:0007669"/>
    <property type="project" value="UniProtKB-SubCell"/>
</dbReference>
<evidence type="ECO:0000256" key="3">
    <source>
        <dbReference type="ARBA" id="ARBA00022475"/>
    </source>
</evidence>
<keyword evidence="4 7" id="KW-0812">Transmembrane</keyword>
<evidence type="ECO:0000256" key="1">
    <source>
        <dbReference type="ARBA" id="ARBA00004651"/>
    </source>
</evidence>
<sequence>MFSDFGVMDYGLLVIRLVLGLSMMAHGAQKLFGMFGGYGLKGTGGWMESLGLKPGIFMALMAGLGEFVGGLLLAVGLFTWAGGILVAGTMLVAILTAHLKNGYWSTQNGYEYNLLIIAVAIGLALTGAGAVSIDALIG</sequence>
<organism evidence="8 9">
    <name type="scientific">Paenibacillus aquistagni</name>
    <dbReference type="NCBI Taxonomy" id="1852522"/>
    <lineage>
        <taxon>Bacteria</taxon>
        <taxon>Bacillati</taxon>
        <taxon>Bacillota</taxon>
        <taxon>Bacilli</taxon>
        <taxon>Bacillales</taxon>
        <taxon>Paenibacillaceae</taxon>
        <taxon>Paenibacillus</taxon>
    </lineage>
</organism>
<reference evidence="8 9" key="1">
    <citation type="submission" date="2017-04" db="EMBL/GenBank/DDBJ databases">
        <authorList>
            <person name="Afonso C.L."/>
            <person name="Miller P.J."/>
            <person name="Scott M.A."/>
            <person name="Spackman E."/>
            <person name="Goraichik I."/>
            <person name="Dimitrov K.M."/>
            <person name="Suarez D.L."/>
            <person name="Swayne D.E."/>
        </authorList>
    </citation>
    <scope>NUCLEOTIDE SEQUENCE [LARGE SCALE GENOMIC DNA]</scope>
    <source>
        <strain evidence="8 9">11</strain>
    </source>
</reference>
<dbReference type="AlphaFoldDB" id="A0A1X7L939"/>
<keyword evidence="9" id="KW-1185">Reference proteome</keyword>
<accession>A0A1X7L939</accession>
<dbReference type="InterPro" id="IPR032808">
    <property type="entry name" value="DoxX"/>
</dbReference>
<protein>
    <submittedName>
        <fullName evidence="8">Putative oxidoreductase</fullName>
    </submittedName>
</protein>
<evidence type="ECO:0000256" key="2">
    <source>
        <dbReference type="ARBA" id="ARBA00006679"/>
    </source>
</evidence>
<dbReference type="STRING" id="1852522.SAMN06295960_3110"/>
<name>A0A1X7L939_9BACL</name>